<accession>A0A1M4SZW7</accession>
<dbReference type="InterPro" id="IPR011990">
    <property type="entry name" value="TPR-like_helical_dom_sf"/>
</dbReference>
<keyword evidence="3" id="KW-1185">Reference proteome</keyword>
<dbReference type="STRING" id="1416778.SAMN05443633_101115"/>
<name>A0A1M4SZW7_9FLAO</name>
<dbReference type="AlphaFoldDB" id="A0A1M4SZW7"/>
<dbReference type="Proteomes" id="UP000184518">
    <property type="component" value="Unassembled WGS sequence"/>
</dbReference>
<evidence type="ECO:0000313" key="2">
    <source>
        <dbReference type="EMBL" id="SHE37724.1"/>
    </source>
</evidence>
<evidence type="ECO:0000256" key="1">
    <source>
        <dbReference type="SAM" id="SignalP"/>
    </source>
</evidence>
<protein>
    <recommendedName>
        <fullName evidence="4">Tetratricopeptide repeat-containing protein</fullName>
    </recommendedName>
</protein>
<proteinExistence type="predicted"/>
<dbReference type="SUPFAM" id="SSF48452">
    <property type="entry name" value="TPR-like"/>
    <property type="match status" value="1"/>
</dbReference>
<gene>
    <name evidence="2" type="ORF">SAMN05443633_101115</name>
</gene>
<organism evidence="2 3">
    <name type="scientific">Chryseobacterium arachidis</name>
    <dbReference type="NCBI Taxonomy" id="1416778"/>
    <lineage>
        <taxon>Bacteria</taxon>
        <taxon>Pseudomonadati</taxon>
        <taxon>Bacteroidota</taxon>
        <taxon>Flavobacteriia</taxon>
        <taxon>Flavobacteriales</taxon>
        <taxon>Weeksellaceae</taxon>
        <taxon>Chryseobacterium group</taxon>
        <taxon>Chryseobacterium</taxon>
    </lineage>
</organism>
<dbReference type="EMBL" id="FQUT01000001">
    <property type="protein sequence ID" value="SHE37724.1"/>
    <property type="molecule type" value="Genomic_DNA"/>
</dbReference>
<dbReference type="RefSeq" id="WP_072952682.1">
    <property type="nucleotide sequence ID" value="NZ_FQUT01000001.1"/>
</dbReference>
<keyword evidence="1" id="KW-0732">Signal</keyword>
<feature type="signal peptide" evidence="1">
    <location>
        <begin position="1"/>
        <end position="18"/>
    </location>
</feature>
<evidence type="ECO:0008006" key="4">
    <source>
        <dbReference type="Google" id="ProtNLM"/>
    </source>
</evidence>
<feature type="chain" id="PRO_5012024900" description="Tetratricopeptide repeat-containing protein" evidence="1">
    <location>
        <begin position="19"/>
        <end position="249"/>
    </location>
</feature>
<dbReference type="Gene3D" id="1.25.40.10">
    <property type="entry name" value="Tetratricopeptide repeat domain"/>
    <property type="match status" value="1"/>
</dbReference>
<dbReference type="OrthoDB" id="667219at2"/>
<sequence length="249" mass="29432">MKTILSFVLLLISSVAFGQNTPISKRRFKTLVSEAYQQFSLKEYDDAKKSYLEILKFVDENKVKKFSGKTEYYTSNSYINGFYTNLAKIELINKNYSEAIKYLDKKKEYPFRATCGNANARIDISMATLYSQCYIGLEKDEEALNFLIPYILDNQLGNNSEIVHLTYNLLSKNHSSENLKHQFEDSFKSLNIKKEKRNQYEYDAFSIRFLNRDIPLENWDFRDLKTQEEKEKLLREILFKSEFYTLLSK</sequence>
<evidence type="ECO:0000313" key="3">
    <source>
        <dbReference type="Proteomes" id="UP000184518"/>
    </source>
</evidence>
<reference evidence="3" key="1">
    <citation type="submission" date="2016-11" db="EMBL/GenBank/DDBJ databases">
        <authorList>
            <person name="Varghese N."/>
            <person name="Submissions S."/>
        </authorList>
    </citation>
    <scope>NUCLEOTIDE SEQUENCE [LARGE SCALE GENOMIC DNA]</scope>
    <source>
        <strain evidence="3">DSM 27619</strain>
    </source>
</reference>